<organism evidence="1 2">
    <name type="scientific">Tectimicrobiota bacterium</name>
    <dbReference type="NCBI Taxonomy" id="2528274"/>
    <lineage>
        <taxon>Bacteria</taxon>
        <taxon>Pseudomonadati</taxon>
        <taxon>Nitrospinota/Tectimicrobiota group</taxon>
        <taxon>Candidatus Tectimicrobiota</taxon>
    </lineage>
</organism>
<dbReference type="Proteomes" id="UP000712673">
    <property type="component" value="Unassembled WGS sequence"/>
</dbReference>
<evidence type="ECO:0000313" key="2">
    <source>
        <dbReference type="Proteomes" id="UP000712673"/>
    </source>
</evidence>
<accession>A0A938B2L3</accession>
<dbReference type="EMBL" id="VGLS01000302">
    <property type="protein sequence ID" value="MBM3224341.1"/>
    <property type="molecule type" value="Genomic_DNA"/>
</dbReference>
<protein>
    <submittedName>
        <fullName evidence="1">Uncharacterized protein</fullName>
    </submittedName>
</protein>
<proteinExistence type="predicted"/>
<comment type="caution">
    <text evidence="1">The sequence shown here is derived from an EMBL/GenBank/DDBJ whole genome shotgun (WGS) entry which is preliminary data.</text>
</comment>
<gene>
    <name evidence="1" type="ORF">FJZ47_11125</name>
</gene>
<name>A0A938B2L3_UNCTE</name>
<sequence length="152" mass="16717">MRQRVQPLSTACQQMLHDAAILGREFRLPWLARLSDLSQTSPLASLDEACQAQLITLLSGVPGQYGFVHDLVRETLDAELPTAARLRVHQQVGEMLEAFYAADLEAHLALLSYHFRQAAPLGALPQALEYTVRAGVRGRAGATVYALWHGLT</sequence>
<reference evidence="1" key="1">
    <citation type="submission" date="2019-03" db="EMBL/GenBank/DDBJ databases">
        <title>Lake Tanganyika Metagenome-Assembled Genomes (MAGs).</title>
        <authorList>
            <person name="Tran P."/>
        </authorList>
    </citation>
    <scope>NUCLEOTIDE SEQUENCE</scope>
    <source>
        <strain evidence="1">K_DeepCast_65m_m2_066</strain>
    </source>
</reference>
<dbReference type="AlphaFoldDB" id="A0A938B2L3"/>
<evidence type="ECO:0000313" key="1">
    <source>
        <dbReference type="EMBL" id="MBM3224341.1"/>
    </source>
</evidence>